<keyword evidence="5" id="KW-1185">Reference proteome</keyword>
<dbReference type="Pfam" id="PF00170">
    <property type="entry name" value="bZIP_1"/>
    <property type="match status" value="1"/>
</dbReference>
<protein>
    <recommendedName>
        <fullName evidence="3">BZIP domain-containing protein</fullName>
    </recommendedName>
</protein>
<evidence type="ECO:0000259" key="3">
    <source>
        <dbReference type="PROSITE" id="PS50217"/>
    </source>
</evidence>
<dbReference type="Gene3D" id="1.20.5.170">
    <property type="match status" value="1"/>
</dbReference>
<dbReference type="InterPro" id="IPR046347">
    <property type="entry name" value="bZIP_sf"/>
</dbReference>
<evidence type="ECO:0000313" key="4">
    <source>
        <dbReference type="EMBL" id="CAK0756437.1"/>
    </source>
</evidence>
<feature type="coiled-coil region" evidence="1">
    <location>
        <begin position="131"/>
        <end position="176"/>
    </location>
</feature>
<dbReference type="Proteomes" id="UP001314263">
    <property type="component" value="Unassembled WGS sequence"/>
</dbReference>
<dbReference type="InterPro" id="IPR004827">
    <property type="entry name" value="bZIP"/>
</dbReference>
<dbReference type="AlphaFoldDB" id="A0AAV1HW87"/>
<keyword evidence="1" id="KW-0175">Coiled coil</keyword>
<dbReference type="GO" id="GO:0003700">
    <property type="term" value="F:DNA-binding transcription factor activity"/>
    <property type="evidence" value="ECO:0007669"/>
    <property type="project" value="InterPro"/>
</dbReference>
<gene>
    <name evidence="4" type="ORF">CVIRNUC_002455</name>
</gene>
<evidence type="ECO:0000256" key="1">
    <source>
        <dbReference type="SAM" id="Coils"/>
    </source>
</evidence>
<evidence type="ECO:0000256" key="2">
    <source>
        <dbReference type="SAM" id="MobiDB-lite"/>
    </source>
</evidence>
<proteinExistence type="predicted"/>
<reference evidence="4 5" key="1">
    <citation type="submission" date="2023-10" db="EMBL/GenBank/DDBJ databases">
        <authorList>
            <person name="Maclean D."/>
            <person name="Macfadyen A."/>
        </authorList>
    </citation>
    <scope>NUCLEOTIDE SEQUENCE [LARGE SCALE GENOMIC DNA]</scope>
</reference>
<dbReference type="SMART" id="SM00338">
    <property type="entry name" value="BRLZ"/>
    <property type="match status" value="1"/>
</dbReference>
<accession>A0AAV1HW87</accession>
<name>A0AAV1HW87_9CHLO</name>
<dbReference type="SUPFAM" id="SSF57959">
    <property type="entry name" value="Leucine zipper domain"/>
    <property type="match status" value="1"/>
</dbReference>
<feature type="domain" description="BZIP" evidence="3">
    <location>
        <begin position="131"/>
        <end position="194"/>
    </location>
</feature>
<evidence type="ECO:0000313" key="5">
    <source>
        <dbReference type="Proteomes" id="UP001314263"/>
    </source>
</evidence>
<sequence length="262" mass="28154">MSTGKTAAMQMAGVALLQDARHGVGYSAIARQVQAAVVGVDHQAPHILDSQPLNTKGQCSSDTSIAVGYSHSGGGGVEENGSYADEDLHDQTSAGSKRTADALGSDQFTSMDDLEDAKRACSLSGRMLSQEEKLERRREGNRRAAQRLRQRRMETVSNLQTEIDRLEQERTVYLNHIYQLAASARSVVAENKMLRMRLEATKQSATLTADAIPAVKTAAQVLAQPGSAKCNAATSRMDFDAVCRSLFQPDAPAGASWPLTGM</sequence>
<dbReference type="EMBL" id="CAUYUE010000003">
    <property type="protein sequence ID" value="CAK0756437.1"/>
    <property type="molecule type" value="Genomic_DNA"/>
</dbReference>
<comment type="caution">
    <text evidence="4">The sequence shown here is derived from an EMBL/GenBank/DDBJ whole genome shotgun (WGS) entry which is preliminary data.</text>
</comment>
<feature type="region of interest" description="Disordered" evidence="2">
    <location>
        <begin position="48"/>
        <end position="111"/>
    </location>
</feature>
<organism evidence="4 5">
    <name type="scientific">Coccomyxa viridis</name>
    <dbReference type="NCBI Taxonomy" id="1274662"/>
    <lineage>
        <taxon>Eukaryota</taxon>
        <taxon>Viridiplantae</taxon>
        <taxon>Chlorophyta</taxon>
        <taxon>core chlorophytes</taxon>
        <taxon>Trebouxiophyceae</taxon>
        <taxon>Trebouxiophyceae incertae sedis</taxon>
        <taxon>Coccomyxaceae</taxon>
        <taxon>Coccomyxa</taxon>
    </lineage>
</organism>
<feature type="compositionally biased region" description="Polar residues" evidence="2">
    <location>
        <begin position="51"/>
        <end position="64"/>
    </location>
</feature>
<dbReference type="PROSITE" id="PS50217">
    <property type="entry name" value="BZIP"/>
    <property type="match status" value="1"/>
</dbReference>